<proteinExistence type="predicted"/>
<dbReference type="Proteomes" id="UP001633002">
    <property type="component" value="Unassembled WGS sequence"/>
</dbReference>
<feature type="compositionally biased region" description="Basic and acidic residues" evidence="1">
    <location>
        <begin position="148"/>
        <end position="158"/>
    </location>
</feature>
<evidence type="ECO:0000313" key="3">
    <source>
        <dbReference type="Proteomes" id="UP001633002"/>
    </source>
</evidence>
<sequence length="272" mass="31663">MNREIPISVLSEEMNREIPEVSSQDAFLTPARSSEPLAEKNIFLTPQTKIMEDSSSLGRFTAFVPIVRKKGTEKEEVLTPVRRFRQERAEQFCWLRNGGERVTIFCWGRLRGICPSRTRKVSDFDARSRAKYDSSTRASPQWDSFSWETERPSSRQPKEEEEFYGLEDFFRDLQAVGSKMEKQDAKPKSLWEELAEIGEEFVEFLEKELNITDSSEGDKSAKYRPDFDTRNTKNKASYESNIPEEEKEKKRVESEIAEIEEMLAKIKKEMGI</sequence>
<gene>
    <name evidence="2" type="ORF">R1sor_008026</name>
</gene>
<comment type="caution">
    <text evidence="2">The sequence shown here is derived from an EMBL/GenBank/DDBJ whole genome shotgun (WGS) entry which is preliminary data.</text>
</comment>
<reference evidence="2 3" key="1">
    <citation type="submission" date="2024-09" db="EMBL/GenBank/DDBJ databases">
        <title>Chromosome-scale assembly of Riccia sorocarpa.</title>
        <authorList>
            <person name="Paukszto L."/>
        </authorList>
    </citation>
    <scope>NUCLEOTIDE SEQUENCE [LARGE SCALE GENOMIC DNA]</scope>
    <source>
        <strain evidence="2">LP-2024</strain>
        <tissue evidence="2">Aerial parts of the thallus</tissue>
    </source>
</reference>
<keyword evidence="3" id="KW-1185">Reference proteome</keyword>
<feature type="compositionally biased region" description="Polar residues" evidence="1">
    <location>
        <begin position="136"/>
        <end position="147"/>
    </location>
</feature>
<feature type="compositionally biased region" description="Basic and acidic residues" evidence="1">
    <location>
        <begin position="215"/>
        <end position="231"/>
    </location>
</feature>
<feature type="region of interest" description="Disordered" evidence="1">
    <location>
        <begin position="136"/>
        <end position="160"/>
    </location>
</feature>
<protein>
    <submittedName>
        <fullName evidence="2">Uncharacterized protein</fullName>
    </submittedName>
</protein>
<accession>A0ABD3HVS5</accession>
<evidence type="ECO:0000256" key="1">
    <source>
        <dbReference type="SAM" id="MobiDB-lite"/>
    </source>
</evidence>
<dbReference type="EMBL" id="JBJQOH010000003">
    <property type="protein sequence ID" value="KAL3694375.1"/>
    <property type="molecule type" value="Genomic_DNA"/>
</dbReference>
<name>A0ABD3HVS5_9MARC</name>
<feature type="region of interest" description="Disordered" evidence="1">
    <location>
        <begin position="215"/>
        <end position="252"/>
    </location>
</feature>
<evidence type="ECO:0000313" key="2">
    <source>
        <dbReference type="EMBL" id="KAL3694375.1"/>
    </source>
</evidence>
<organism evidence="2 3">
    <name type="scientific">Riccia sorocarpa</name>
    <dbReference type="NCBI Taxonomy" id="122646"/>
    <lineage>
        <taxon>Eukaryota</taxon>
        <taxon>Viridiplantae</taxon>
        <taxon>Streptophyta</taxon>
        <taxon>Embryophyta</taxon>
        <taxon>Marchantiophyta</taxon>
        <taxon>Marchantiopsida</taxon>
        <taxon>Marchantiidae</taxon>
        <taxon>Marchantiales</taxon>
        <taxon>Ricciaceae</taxon>
        <taxon>Riccia</taxon>
    </lineage>
</organism>
<dbReference type="AlphaFoldDB" id="A0ABD3HVS5"/>